<dbReference type="Proteomes" id="UP000192911">
    <property type="component" value="Unassembled WGS sequence"/>
</dbReference>
<proteinExistence type="predicted"/>
<dbReference type="STRING" id="28094.SAMN06295900_105255"/>
<dbReference type="AlphaFoldDB" id="A0A1X7EDX0"/>
<evidence type="ECO:0000259" key="2">
    <source>
        <dbReference type="PROSITE" id="PS50263"/>
    </source>
</evidence>
<keyword evidence="1 3" id="KW-0378">Hydrolase</keyword>
<dbReference type="CDD" id="cd07580">
    <property type="entry name" value="nitrilase_2"/>
    <property type="match status" value="1"/>
</dbReference>
<dbReference type="PROSITE" id="PS50263">
    <property type="entry name" value="CN_HYDROLASE"/>
    <property type="match status" value="1"/>
</dbReference>
<organism evidence="3 4">
    <name type="scientific">Trinickia caryophylli</name>
    <name type="common">Paraburkholderia caryophylli</name>
    <dbReference type="NCBI Taxonomy" id="28094"/>
    <lineage>
        <taxon>Bacteria</taxon>
        <taxon>Pseudomonadati</taxon>
        <taxon>Pseudomonadota</taxon>
        <taxon>Betaproteobacteria</taxon>
        <taxon>Burkholderiales</taxon>
        <taxon>Burkholderiaceae</taxon>
        <taxon>Trinickia</taxon>
    </lineage>
</organism>
<name>A0A1X7EDX0_TRICW</name>
<sequence>MLEYDSAKTDAGAFVVACVQMEPHVGARRDNIARAVAHIETAAREGASLIVLPELANSGYVFEDRAEALALAETVPDGETTRAFEALARRLNVHIVSGVAEREGARLYSSALFTGPDGYIGAYRKLHLWDNEKRFFEPGNLGVPVFDTPLGRISIAICYDIWFPETFRLAVMQGADLVCVPTNWVPMPSQPGDRPGMATTLAMAAAHSNGIAIACADRVGIERGQPFIGQSLIVGGDGWPIAGPASAEREEIIYGSIDVARTRSGRTLNAHNHVLRDRRADVYDPMLGTGWSVPPP</sequence>
<accession>A0A1X7EDX0</accession>
<dbReference type="Pfam" id="PF00795">
    <property type="entry name" value="CN_hydrolase"/>
    <property type="match status" value="1"/>
</dbReference>
<dbReference type="GO" id="GO:0050126">
    <property type="term" value="F:N-carbamoylputrescine amidase activity"/>
    <property type="evidence" value="ECO:0007669"/>
    <property type="project" value="TreeGrafter"/>
</dbReference>
<evidence type="ECO:0000256" key="1">
    <source>
        <dbReference type="ARBA" id="ARBA00022801"/>
    </source>
</evidence>
<dbReference type="PANTHER" id="PTHR43674">
    <property type="entry name" value="NITRILASE C965.09-RELATED"/>
    <property type="match status" value="1"/>
</dbReference>
<evidence type="ECO:0000313" key="3">
    <source>
        <dbReference type="EMBL" id="SMF32227.1"/>
    </source>
</evidence>
<dbReference type="Gene3D" id="3.60.110.10">
    <property type="entry name" value="Carbon-nitrogen hydrolase"/>
    <property type="match status" value="1"/>
</dbReference>
<reference evidence="4" key="1">
    <citation type="submission" date="2017-04" db="EMBL/GenBank/DDBJ databases">
        <authorList>
            <person name="Varghese N."/>
            <person name="Submissions S."/>
        </authorList>
    </citation>
    <scope>NUCLEOTIDE SEQUENCE [LARGE SCALE GENOMIC DNA]</scope>
    <source>
        <strain evidence="4">Ballard 720</strain>
    </source>
</reference>
<protein>
    <submittedName>
        <fullName evidence="3">Predicted amidohydrolase</fullName>
    </submittedName>
</protein>
<keyword evidence="4" id="KW-1185">Reference proteome</keyword>
<dbReference type="SUPFAM" id="SSF56317">
    <property type="entry name" value="Carbon-nitrogen hydrolase"/>
    <property type="match status" value="1"/>
</dbReference>
<evidence type="ECO:0000313" key="4">
    <source>
        <dbReference type="Proteomes" id="UP000192911"/>
    </source>
</evidence>
<dbReference type="GeneID" id="95553664"/>
<dbReference type="OrthoDB" id="9803803at2"/>
<dbReference type="EMBL" id="FXAH01000005">
    <property type="protein sequence ID" value="SMF32227.1"/>
    <property type="molecule type" value="Genomic_DNA"/>
</dbReference>
<dbReference type="InterPro" id="IPR050345">
    <property type="entry name" value="Aliph_Amidase/BUP"/>
</dbReference>
<dbReference type="InterPro" id="IPR036526">
    <property type="entry name" value="C-N_Hydrolase_sf"/>
</dbReference>
<dbReference type="InterPro" id="IPR003010">
    <property type="entry name" value="C-N_Hydrolase"/>
</dbReference>
<dbReference type="GO" id="GO:0033388">
    <property type="term" value="P:putrescine biosynthetic process from arginine"/>
    <property type="evidence" value="ECO:0007669"/>
    <property type="project" value="TreeGrafter"/>
</dbReference>
<dbReference type="PANTHER" id="PTHR43674:SF2">
    <property type="entry name" value="BETA-UREIDOPROPIONASE"/>
    <property type="match status" value="1"/>
</dbReference>
<dbReference type="RefSeq" id="WP_085227498.1">
    <property type="nucleotide sequence ID" value="NZ_BSQD01000004.1"/>
</dbReference>
<feature type="domain" description="CN hydrolase" evidence="2">
    <location>
        <begin position="14"/>
        <end position="259"/>
    </location>
</feature>
<gene>
    <name evidence="3" type="ORF">SAMN06295900_105255</name>
</gene>